<dbReference type="InterPro" id="IPR009097">
    <property type="entry name" value="Cyclic_Pdiesterase"/>
</dbReference>
<gene>
    <name evidence="2" type="ORF">ABEG20_02815</name>
</gene>
<dbReference type="Pfam" id="PF10469">
    <property type="entry name" value="AKAP7_NLS"/>
    <property type="match status" value="1"/>
</dbReference>
<dbReference type="Gene3D" id="3.90.1140.10">
    <property type="entry name" value="Cyclic phosphodiesterase"/>
    <property type="match status" value="1"/>
</dbReference>
<accession>A0AAU7K7V2</accession>
<dbReference type="AlphaFoldDB" id="A0AAU7K7V2"/>
<reference evidence="2" key="1">
    <citation type="submission" date="2024-05" db="EMBL/GenBank/DDBJ databases">
        <authorList>
            <person name="Kim S."/>
            <person name="Heo J."/>
            <person name="Choi H."/>
            <person name="Choi Y."/>
            <person name="Kwon S.-W."/>
            <person name="Kim Y."/>
        </authorList>
    </citation>
    <scope>NUCLEOTIDE SEQUENCE</scope>
    <source>
        <strain evidence="2">KACC 23697</strain>
    </source>
</reference>
<sequence>MNLAEYYNQLYKDSIAKIADGNYEIDHLIDSDTDQRFGITLVIRPDAATKVKIQQFVNEAKAIEPEQYFYQNPDIHITLMSIISCYDGFDLQSINVKGYVALIQQVLARYKSFKIRFKGLTASSSCILIQGFLTDTLNEIRNDLRTIFKNSGLQQSMDKRYAIKTAHSTVIRFRSELENRDALVKLIEKYRDFDFGTFEVKQIELVYNDWYQREKFVKKLQTFSLGLN</sequence>
<dbReference type="InterPro" id="IPR019510">
    <property type="entry name" value="AKAP7-like_phosphoesterase"/>
</dbReference>
<evidence type="ECO:0000313" key="2">
    <source>
        <dbReference type="EMBL" id="XBO48528.1"/>
    </source>
</evidence>
<dbReference type="SUPFAM" id="SSF55144">
    <property type="entry name" value="LigT-like"/>
    <property type="match status" value="1"/>
</dbReference>
<proteinExistence type="predicted"/>
<name>A0AAU7K7V2_9SPHI</name>
<protein>
    <submittedName>
        <fullName evidence="2">2'-5' RNA ligase family protein</fullName>
    </submittedName>
</protein>
<evidence type="ECO:0000259" key="1">
    <source>
        <dbReference type="Pfam" id="PF10469"/>
    </source>
</evidence>
<feature type="domain" description="A-kinase anchor protein 7-like phosphoesterase" evidence="1">
    <location>
        <begin position="52"/>
        <end position="211"/>
    </location>
</feature>
<organism evidence="2">
    <name type="scientific">Pedobacter sp. KACC 23697</name>
    <dbReference type="NCBI Taxonomy" id="3149230"/>
    <lineage>
        <taxon>Bacteria</taxon>
        <taxon>Pseudomonadati</taxon>
        <taxon>Bacteroidota</taxon>
        <taxon>Sphingobacteriia</taxon>
        <taxon>Sphingobacteriales</taxon>
        <taxon>Sphingobacteriaceae</taxon>
        <taxon>Pedobacter</taxon>
    </lineage>
</organism>
<dbReference type="RefSeq" id="WP_406825886.1">
    <property type="nucleotide sequence ID" value="NZ_CP157485.1"/>
</dbReference>
<dbReference type="EMBL" id="CP157485">
    <property type="protein sequence ID" value="XBO48528.1"/>
    <property type="molecule type" value="Genomic_DNA"/>
</dbReference>
<keyword evidence="2" id="KW-0436">Ligase</keyword>
<dbReference type="GO" id="GO:0016874">
    <property type="term" value="F:ligase activity"/>
    <property type="evidence" value="ECO:0007669"/>
    <property type="project" value="UniProtKB-KW"/>
</dbReference>